<proteinExistence type="predicted"/>
<evidence type="ECO:0000256" key="2">
    <source>
        <dbReference type="ARBA" id="ARBA00022692"/>
    </source>
</evidence>
<evidence type="ECO:0000256" key="1">
    <source>
        <dbReference type="ARBA" id="ARBA00004651"/>
    </source>
</evidence>
<feature type="transmembrane region" description="Helical" evidence="5">
    <location>
        <begin position="210"/>
        <end position="230"/>
    </location>
</feature>
<keyword evidence="4 5" id="KW-0472">Membrane</keyword>
<feature type="transmembrane region" description="Helical" evidence="5">
    <location>
        <begin position="47"/>
        <end position="66"/>
    </location>
</feature>
<accession>A0ABT1QU47</accession>
<keyword evidence="3 5" id="KW-1133">Transmembrane helix</keyword>
<evidence type="ECO:0000259" key="6">
    <source>
        <dbReference type="Pfam" id="PF13748"/>
    </source>
</evidence>
<feature type="domain" description="ABC transmembrane type-1" evidence="6">
    <location>
        <begin position="12"/>
        <end position="235"/>
    </location>
</feature>
<evidence type="ECO:0000256" key="4">
    <source>
        <dbReference type="ARBA" id="ARBA00023136"/>
    </source>
</evidence>
<dbReference type="Pfam" id="PF13748">
    <property type="entry name" value="ABC_membrane_3"/>
    <property type="match status" value="1"/>
</dbReference>
<organism evidence="7 8">
    <name type="scientific">Tahibacter harae</name>
    <dbReference type="NCBI Taxonomy" id="2963937"/>
    <lineage>
        <taxon>Bacteria</taxon>
        <taxon>Pseudomonadati</taxon>
        <taxon>Pseudomonadota</taxon>
        <taxon>Gammaproteobacteria</taxon>
        <taxon>Lysobacterales</taxon>
        <taxon>Rhodanobacteraceae</taxon>
        <taxon>Tahibacter</taxon>
    </lineage>
</organism>
<evidence type="ECO:0000313" key="8">
    <source>
        <dbReference type="Proteomes" id="UP001165498"/>
    </source>
</evidence>
<dbReference type="RefSeq" id="WP_255915005.1">
    <property type="nucleotide sequence ID" value="NZ_JANFQO010000012.1"/>
</dbReference>
<evidence type="ECO:0000313" key="7">
    <source>
        <dbReference type="EMBL" id="MCQ4165815.1"/>
    </source>
</evidence>
<keyword evidence="8" id="KW-1185">Reference proteome</keyword>
<evidence type="ECO:0000256" key="5">
    <source>
        <dbReference type="SAM" id="Phobius"/>
    </source>
</evidence>
<gene>
    <name evidence="7" type="ORF">NM961_13925</name>
</gene>
<dbReference type="Gene3D" id="1.20.1560.10">
    <property type="entry name" value="ABC transporter type 1, transmembrane domain"/>
    <property type="match status" value="1"/>
</dbReference>
<comment type="subcellular location">
    <subcellularLocation>
        <location evidence="1">Cell membrane</location>
        <topology evidence="1">Multi-pass membrane protein</topology>
    </subcellularLocation>
</comment>
<reference evidence="7" key="1">
    <citation type="submission" date="2022-07" db="EMBL/GenBank/DDBJ databases">
        <title>Tahibacter sp., a new gammaproteobacterium isolated from the silt sample collected at pig farm.</title>
        <authorList>
            <person name="Chen H."/>
        </authorList>
    </citation>
    <scope>NUCLEOTIDE SEQUENCE</scope>
    <source>
        <strain evidence="7">P2K</strain>
    </source>
</reference>
<dbReference type="InterPro" id="IPR036640">
    <property type="entry name" value="ABC1_TM_sf"/>
</dbReference>
<sequence length="279" mass="30576">MIFPHVRAYLGRLCAAWSLGVAGSIAGQLYPFATALAINGVLEKNYAAVGWLVACHAAALVLEVSAKMYDTRVFTRLYAAMAGAFVLRAHEAGVDPSIIAARTSLSREYVTFLERDVPALLYALIGLSVSLSALFWLEPAVGAACLVLVLPLALINQWLARRSLVLNRGLNDRLEREVAILRGGRPAAVRRHFRALSGWRVRLSDTEARAFGAMEITVIVLFVVALMRLAEAGAARAGDVYAIFAYVWRYVMALDQVPQLVQQVAKLRDLNQRMAHKAE</sequence>
<keyword evidence="2 5" id="KW-0812">Transmembrane</keyword>
<name>A0ABT1QU47_9GAMM</name>
<comment type="caution">
    <text evidence="7">The sequence shown here is derived from an EMBL/GenBank/DDBJ whole genome shotgun (WGS) entry which is preliminary data.</text>
</comment>
<evidence type="ECO:0000256" key="3">
    <source>
        <dbReference type="ARBA" id="ARBA00022989"/>
    </source>
</evidence>
<dbReference type="EMBL" id="JANFQO010000012">
    <property type="protein sequence ID" value="MCQ4165815.1"/>
    <property type="molecule type" value="Genomic_DNA"/>
</dbReference>
<feature type="transmembrane region" description="Helical" evidence="5">
    <location>
        <begin position="141"/>
        <end position="160"/>
    </location>
</feature>
<dbReference type="Proteomes" id="UP001165498">
    <property type="component" value="Unassembled WGS sequence"/>
</dbReference>
<protein>
    <submittedName>
        <fullName evidence="7">ABC transporter six-transmembrane domain-containing protein</fullName>
    </submittedName>
</protein>
<feature type="transmembrane region" description="Helical" evidence="5">
    <location>
        <begin position="117"/>
        <end position="135"/>
    </location>
</feature>
<dbReference type="InterPro" id="IPR011527">
    <property type="entry name" value="ABC1_TM_dom"/>
</dbReference>
<dbReference type="SUPFAM" id="SSF90123">
    <property type="entry name" value="ABC transporter transmembrane region"/>
    <property type="match status" value="1"/>
</dbReference>